<accession>A0AAW2HKZ4</accession>
<organism evidence="4">
    <name type="scientific">Menopon gallinae</name>
    <name type="common">poultry shaft louse</name>
    <dbReference type="NCBI Taxonomy" id="328185"/>
    <lineage>
        <taxon>Eukaryota</taxon>
        <taxon>Metazoa</taxon>
        <taxon>Ecdysozoa</taxon>
        <taxon>Arthropoda</taxon>
        <taxon>Hexapoda</taxon>
        <taxon>Insecta</taxon>
        <taxon>Pterygota</taxon>
        <taxon>Neoptera</taxon>
        <taxon>Paraneoptera</taxon>
        <taxon>Psocodea</taxon>
        <taxon>Troctomorpha</taxon>
        <taxon>Phthiraptera</taxon>
        <taxon>Amblycera</taxon>
        <taxon>Menoponidae</taxon>
        <taxon>Menopon</taxon>
    </lineage>
</organism>
<keyword evidence="2" id="KW-1133">Transmembrane helix</keyword>
<dbReference type="AlphaFoldDB" id="A0AAW2HKZ4"/>
<reference evidence="4" key="1">
    <citation type="journal article" date="2024" name="Gigascience">
        <title>Chromosome-level genome of the poultry shaft louse Menopon gallinae provides insight into the host-switching and adaptive evolution of parasitic lice.</title>
        <authorList>
            <person name="Xu Y."/>
            <person name="Ma L."/>
            <person name="Liu S."/>
            <person name="Liang Y."/>
            <person name="Liu Q."/>
            <person name="He Z."/>
            <person name="Tian L."/>
            <person name="Duan Y."/>
            <person name="Cai W."/>
            <person name="Li H."/>
            <person name="Song F."/>
        </authorList>
    </citation>
    <scope>NUCLEOTIDE SEQUENCE</scope>
    <source>
        <strain evidence="4">Cailab_2023a</strain>
    </source>
</reference>
<dbReference type="Gene3D" id="1.25.40.10">
    <property type="entry name" value="Tetratricopeptide repeat domain"/>
    <property type="match status" value="3"/>
</dbReference>
<keyword evidence="3" id="KW-0732">Signal</keyword>
<dbReference type="PANTHER" id="PTHR11102">
    <property type="entry name" value="SEL-1-LIKE PROTEIN"/>
    <property type="match status" value="1"/>
</dbReference>
<gene>
    <name evidence="4" type="ORF">PYX00_007781</name>
</gene>
<proteinExistence type="inferred from homology"/>
<evidence type="ECO:0000256" key="3">
    <source>
        <dbReference type="SAM" id="SignalP"/>
    </source>
</evidence>
<keyword evidence="2" id="KW-0812">Transmembrane</keyword>
<name>A0AAW2HKZ4_9NEOP</name>
<comment type="caution">
    <text evidence="4">The sequence shown here is derived from an EMBL/GenBank/DDBJ whole genome shotgun (WGS) entry which is preliminary data.</text>
</comment>
<dbReference type="InterPro" id="IPR011990">
    <property type="entry name" value="TPR-like_helical_dom_sf"/>
</dbReference>
<dbReference type="Pfam" id="PF08238">
    <property type="entry name" value="Sel1"/>
    <property type="match status" value="10"/>
</dbReference>
<dbReference type="GO" id="GO:0005789">
    <property type="term" value="C:endoplasmic reticulum membrane"/>
    <property type="evidence" value="ECO:0007669"/>
    <property type="project" value="TreeGrafter"/>
</dbReference>
<feature type="transmembrane region" description="Helical" evidence="2">
    <location>
        <begin position="573"/>
        <end position="591"/>
    </location>
</feature>
<evidence type="ECO:0000313" key="4">
    <source>
        <dbReference type="EMBL" id="KAL0270328.1"/>
    </source>
</evidence>
<dbReference type="InterPro" id="IPR050767">
    <property type="entry name" value="Sel1_AlgK"/>
</dbReference>
<evidence type="ECO:0000256" key="1">
    <source>
        <dbReference type="ARBA" id="ARBA00038101"/>
    </source>
</evidence>
<dbReference type="SMART" id="SM00671">
    <property type="entry name" value="SEL1"/>
    <property type="match status" value="11"/>
</dbReference>
<dbReference type="EMBL" id="JARGDH010000004">
    <property type="protein sequence ID" value="KAL0270328.1"/>
    <property type="molecule type" value="Genomic_DNA"/>
</dbReference>
<dbReference type="InterPro" id="IPR006597">
    <property type="entry name" value="Sel1-like"/>
</dbReference>
<protein>
    <submittedName>
        <fullName evidence="4">Uncharacterized protein</fullName>
    </submittedName>
</protein>
<sequence length="597" mass="66933">MRHKYILLLFYLIICANGIISTSSDKTEEKKSVEDEETKKAIEIYEKAMKMLSSTRPKKSEAYNLLNVSASMGHVPSRISVAWAQLLGTPLSQDIDSAKKTFQELADKGVADAHMGMGFLYATGIAVNASQAHALVHYTFAAIGGSIWAMMALGYRYWSGVTVAATCEKSLDFYRKVANKVAGEVSFSGGTAVQRLLAEKGDIQAQVGLGQLHYQGGRGVQQDHQRALHYFLQAADAGNSIAMAFLGKIYLEGSDIVKQDNDTAYKYFKKAADLGNPVGQSGLGLMYLYGKGVEKDYTKALKYFSQAAEQGWVDGQLQLGNMYFSGQGVRRDYKQANKYFSLASQSGHVLAYYNLAQMHATGTGMMRSCPAAVELFKYVAERGKWGEKLMEAHMLYREERYDEAFMIYALLAELGYEVAQSNAAFLLERGEVSRFKEYETYVRALLYWGRAASQGYSAAQVKLGDYHYYGLGTPIDYEMAATHYRLASDQQRNAQAMFNLGYMHEQGLGMQQDMHLAKRCYDMAAETSSDAKVPVALALMKLSFLFSMKYLQESHWHEWLLLFNLDRTFGPNWDIYLITALVGILGLMFYFRRPQPH</sequence>
<feature type="signal peptide" evidence="3">
    <location>
        <begin position="1"/>
        <end position="18"/>
    </location>
</feature>
<dbReference type="GO" id="GO:0036503">
    <property type="term" value="P:ERAD pathway"/>
    <property type="evidence" value="ECO:0007669"/>
    <property type="project" value="TreeGrafter"/>
</dbReference>
<dbReference type="SUPFAM" id="SSF81901">
    <property type="entry name" value="HCP-like"/>
    <property type="match status" value="4"/>
</dbReference>
<dbReference type="PANTHER" id="PTHR11102:SF147">
    <property type="entry name" value="SEL1L ADAPTOR SUBUNIT OF ERAD E3 UBIQUITIN LIGASE"/>
    <property type="match status" value="1"/>
</dbReference>
<keyword evidence="2" id="KW-0472">Membrane</keyword>
<feature type="chain" id="PRO_5044025227" evidence="3">
    <location>
        <begin position="19"/>
        <end position="597"/>
    </location>
</feature>
<comment type="similarity">
    <text evidence="1">Belongs to the sel-1 family.</text>
</comment>
<evidence type="ECO:0000256" key="2">
    <source>
        <dbReference type="SAM" id="Phobius"/>
    </source>
</evidence>